<reference evidence="1 2" key="1">
    <citation type="journal article" date="2015" name="Nature">
        <title>rRNA introns, odd ribosomes, and small enigmatic genomes across a large radiation of phyla.</title>
        <authorList>
            <person name="Brown C.T."/>
            <person name="Hug L.A."/>
            <person name="Thomas B.C."/>
            <person name="Sharon I."/>
            <person name="Castelle C.J."/>
            <person name="Singh A."/>
            <person name="Wilkins M.J."/>
            <person name="Williams K.H."/>
            <person name="Banfield J.F."/>
        </authorList>
    </citation>
    <scope>NUCLEOTIDE SEQUENCE [LARGE SCALE GENOMIC DNA]</scope>
</reference>
<dbReference type="AlphaFoldDB" id="A0A0G0SXX1"/>
<dbReference type="Proteomes" id="UP000034072">
    <property type="component" value="Unassembled WGS sequence"/>
</dbReference>
<dbReference type="Gene3D" id="3.40.190.10">
    <property type="entry name" value="Periplasmic binding protein-like II"/>
    <property type="match status" value="1"/>
</dbReference>
<accession>A0A0G0SXX1</accession>
<protein>
    <submittedName>
        <fullName evidence="1">Uncharacterized protein</fullName>
    </submittedName>
</protein>
<dbReference type="EMBL" id="LBXZ01000016">
    <property type="protein sequence ID" value="KKR39650.1"/>
    <property type="molecule type" value="Genomic_DNA"/>
</dbReference>
<evidence type="ECO:0000313" key="1">
    <source>
        <dbReference type="EMBL" id="KKR39650.1"/>
    </source>
</evidence>
<dbReference type="SUPFAM" id="SSF53850">
    <property type="entry name" value="Periplasmic binding protein-like II"/>
    <property type="match status" value="1"/>
</dbReference>
<sequence>MAGLSFIVILTIALVLMNIGGDSTKATNLVFWGVFDDKNAYDAVIKDFEKANPGVKVYYRSFST</sequence>
<evidence type="ECO:0000313" key="2">
    <source>
        <dbReference type="Proteomes" id="UP000034072"/>
    </source>
</evidence>
<feature type="non-terminal residue" evidence="1">
    <location>
        <position position="64"/>
    </location>
</feature>
<proteinExistence type="predicted"/>
<organism evidence="1 2">
    <name type="scientific">Candidatus Yanofskybacteria bacterium GW2011_GWE2_40_11</name>
    <dbReference type="NCBI Taxonomy" id="1619033"/>
    <lineage>
        <taxon>Bacteria</taxon>
        <taxon>Candidatus Yanofskyibacteriota</taxon>
    </lineage>
</organism>
<comment type="caution">
    <text evidence="1">The sequence shown here is derived from an EMBL/GenBank/DDBJ whole genome shotgun (WGS) entry which is preliminary data.</text>
</comment>
<gene>
    <name evidence="1" type="ORF">UT75_C0016G0008</name>
</gene>
<name>A0A0G0SXX1_9BACT</name>